<dbReference type="EMBL" id="BAABDG010000010">
    <property type="protein sequence ID" value="GAA3912610.1"/>
    <property type="molecule type" value="Genomic_DNA"/>
</dbReference>
<proteinExistence type="predicted"/>
<reference evidence="2" key="1">
    <citation type="journal article" date="2019" name="Int. J. Syst. Evol. Microbiol.">
        <title>The Global Catalogue of Microorganisms (GCM) 10K type strain sequencing project: providing services to taxonomists for standard genome sequencing and annotation.</title>
        <authorList>
            <consortium name="The Broad Institute Genomics Platform"/>
            <consortium name="The Broad Institute Genome Sequencing Center for Infectious Disease"/>
            <person name="Wu L."/>
            <person name="Ma J."/>
        </authorList>
    </citation>
    <scope>NUCLEOTIDE SEQUENCE [LARGE SCALE GENOMIC DNA]</scope>
    <source>
        <strain evidence="2">JCM 17201</strain>
    </source>
</reference>
<organism evidence="1 2">
    <name type="scientific">Gibbsiella dentisursi</name>
    <dbReference type="NCBI Taxonomy" id="796890"/>
    <lineage>
        <taxon>Bacteria</taxon>
        <taxon>Pseudomonadati</taxon>
        <taxon>Pseudomonadota</taxon>
        <taxon>Gammaproteobacteria</taxon>
        <taxon>Enterobacterales</taxon>
        <taxon>Yersiniaceae</taxon>
        <taxon>Gibbsiella</taxon>
    </lineage>
</organism>
<protein>
    <submittedName>
        <fullName evidence="1">Uncharacterized protein</fullName>
    </submittedName>
</protein>
<comment type="caution">
    <text evidence="1">The sequence shown here is derived from an EMBL/GenBank/DDBJ whole genome shotgun (WGS) entry which is preliminary data.</text>
</comment>
<name>A0ABP7M2H6_9GAMM</name>
<sequence>MKCQKSCGWISGRSIDAVVISNGELRLPVLLSAVGVFITGSGKLHDYVKAYVVYAVGFGRHRGENL</sequence>
<gene>
    <name evidence="1" type="ORF">GCM10022405_42270</name>
</gene>
<keyword evidence="2" id="KW-1185">Reference proteome</keyword>
<evidence type="ECO:0000313" key="1">
    <source>
        <dbReference type="EMBL" id="GAA3912610.1"/>
    </source>
</evidence>
<evidence type="ECO:0000313" key="2">
    <source>
        <dbReference type="Proteomes" id="UP001499994"/>
    </source>
</evidence>
<accession>A0ABP7M2H6</accession>
<dbReference type="Proteomes" id="UP001499994">
    <property type="component" value="Unassembled WGS sequence"/>
</dbReference>